<dbReference type="Proteomes" id="UP000271098">
    <property type="component" value="Unassembled WGS sequence"/>
</dbReference>
<dbReference type="GO" id="GO:0003729">
    <property type="term" value="F:mRNA binding"/>
    <property type="evidence" value="ECO:0007669"/>
    <property type="project" value="TreeGrafter"/>
</dbReference>
<dbReference type="GO" id="GO:0005730">
    <property type="term" value="C:nucleolus"/>
    <property type="evidence" value="ECO:0007669"/>
    <property type="project" value="TreeGrafter"/>
</dbReference>
<dbReference type="Pfam" id="PF03828">
    <property type="entry name" value="PAP_assoc"/>
    <property type="match status" value="1"/>
</dbReference>
<evidence type="ECO:0000313" key="6">
    <source>
        <dbReference type="WBParaSite" id="GPUH_0000895201-mRNA-1"/>
    </source>
</evidence>
<dbReference type="GO" id="GO:0046872">
    <property type="term" value="F:metal ion binding"/>
    <property type="evidence" value="ECO:0007669"/>
    <property type="project" value="UniProtKB-KW"/>
</dbReference>
<dbReference type="PANTHER" id="PTHR23092">
    <property type="entry name" value="POLY(A) RNA POLYMERASE"/>
    <property type="match status" value="1"/>
</dbReference>
<accession>A0A183DJQ1</accession>
<feature type="domain" description="PAP-associated" evidence="3">
    <location>
        <begin position="5"/>
        <end position="53"/>
    </location>
</feature>
<dbReference type="AlphaFoldDB" id="A0A183DJQ1"/>
<organism evidence="6">
    <name type="scientific">Gongylonema pulchrum</name>
    <dbReference type="NCBI Taxonomy" id="637853"/>
    <lineage>
        <taxon>Eukaryota</taxon>
        <taxon>Metazoa</taxon>
        <taxon>Ecdysozoa</taxon>
        <taxon>Nematoda</taxon>
        <taxon>Chromadorea</taxon>
        <taxon>Rhabditida</taxon>
        <taxon>Spirurina</taxon>
        <taxon>Spiruromorpha</taxon>
        <taxon>Spiruroidea</taxon>
        <taxon>Gongylonematidae</taxon>
        <taxon>Gongylonema</taxon>
    </lineage>
</organism>
<dbReference type="GO" id="GO:0031499">
    <property type="term" value="C:TRAMP complex"/>
    <property type="evidence" value="ECO:0007669"/>
    <property type="project" value="TreeGrafter"/>
</dbReference>
<dbReference type="OrthoDB" id="273917at2759"/>
<dbReference type="EMBL" id="UYRT01027581">
    <property type="protein sequence ID" value="VDK66510.1"/>
    <property type="molecule type" value="Genomic_DNA"/>
</dbReference>
<proteinExistence type="predicted"/>
<gene>
    <name evidence="4" type="ORF">GPUH_LOCUS8941</name>
</gene>
<dbReference type="GO" id="GO:1990817">
    <property type="term" value="F:poly(A) RNA polymerase activity"/>
    <property type="evidence" value="ECO:0007669"/>
    <property type="project" value="InterPro"/>
</dbReference>
<keyword evidence="1" id="KW-0479">Metal-binding</keyword>
<dbReference type="Gene3D" id="1.10.1410.10">
    <property type="match status" value="1"/>
</dbReference>
<dbReference type="InterPro" id="IPR002058">
    <property type="entry name" value="PAP_assoc"/>
</dbReference>
<evidence type="ECO:0000259" key="3">
    <source>
        <dbReference type="Pfam" id="PF03828"/>
    </source>
</evidence>
<dbReference type="SUPFAM" id="SSF81631">
    <property type="entry name" value="PAP/OAS1 substrate-binding domain"/>
    <property type="match status" value="1"/>
</dbReference>
<reference evidence="4 5" key="2">
    <citation type="submission" date="2018-11" db="EMBL/GenBank/DDBJ databases">
        <authorList>
            <consortium name="Pathogen Informatics"/>
        </authorList>
    </citation>
    <scope>NUCLEOTIDE SEQUENCE [LARGE SCALE GENOMIC DNA]</scope>
</reference>
<keyword evidence="5" id="KW-1185">Reference proteome</keyword>
<keyword evidence="2" id="KW-0460">Magnesium</keyword>
<evidence type="ECO:0000313" key="5">
    <source>
        <dbReference type="Proteomes" id="UP000271098"/>
    </source>
</evidence>
<dbReference type="GO" id="GO:0031123">
    <property type="term" value="P:RNA 3'-end processing"/>
    <property type="evidence" value="ECO:0007669"/>
    <property type="project" value="TreeGrafter"/>
</dbReference>
<dbReference type="InterPro" id="IPR045862">
    <property type="entry name" value="Trf4-like"/>
</dbReference>
<reference evidence="6" key="1">
    <citation type="submission" date="2016-06" db="UniProtKB">
        <authorList>
            <consortium name="WormBaseParasite"/>
        </authorList>
    </citation>
    <scope>IDENTIFICATION</scope>
</reference>
<sequence length="56" mass="6543">MYQGVFQLYGLEFNYMRTAIRIRDGGAYVWKDEILAQMHRPSNSMLCIEDPLQSGK</sequence>
<dbReference type="PANTHER" id="PTHR23092:SF15">
    <property type="entry name" value="INACTIVE NON-CANONICAL POLY(A) RNA POLYMERASE PROTEIN TRF4-2-RELATED"/>
    <property type="match status" value="1"/>
</dbReference>
<name>A0A183DJQ1_9BILA</name>
<evidence type="ECO:0000256" key="1">
    <source>
        <dbReference type="ARBA" id="ARBA00022723"/>
    </source>
</evidence>
<protein>
    <submittedName>
        <fullName evidence="6">PAP-associated domain-containing protein</fullName>
    </submittedName>
</protein>
<dbReference type="GO" id="GO:0043634">
    <property type="term" value="P:polyadenylation-dependent ncRNA catabolic process"/>
    <property type="evidence" value="ECO:0007669"/>
    <property type="project" value="TreeGrafter"/>
</dbReference>
<dbReference type="WBParaSite" id="GPUH_0000895201-mRNA-1">
    <property type="protein sequence ID" value="GPUH_0000895201-mRNA-1"/>
    <property type="gene ID" value="GPUH_0000895201"/>
</dbReference>
<evidence type="ECO:0000313" key="4">
    <source>
        <dbReference type="EMBL" id="VDK66510.1"/>
    </source>
</evidence>
<evidence type="ECO:0000256" key="2">
    <source>
        <dbReference type="ARBA" id="ARBA00022842"/>
    </source>
</evidence>